<sequence length="195" mass="20417">MAEAFSSQLVSARGLVDRLARRSPARLAVSSFAGVVVVFTFLLLTPWATRSGKGASFVDALFTATSAVCVTGLTVVPTGTYWSAFGQVVILVAIKVGGLGVMTLASILGLAVSRHLGLTQRMLAATEVKTTRLGEVGSLIRVVIITSTSLELLVALALFPRFVVLRQTVGEAAWHSCSSGSPRSTTPASSRPRRG</sequence>
<gene>
    <name evidence="10" type="ORF">GCM10025864_06160</name>
</gene>
<evidence type="ECO:0000256" key="6">
    <source>
        <dbReference type="ARBA" id="ARBA00023065"/>
    </source>
</evidence>
<evidence type="ECO:0000313" key="11">
    <source>
        <dbReference type="Proteomes" id="UP001157091"/>
    </source>
</evidence>
<accession>A0ABQ6HWU6</accession>
<evidence type="ECO:0000256" key="5">
    <source>
        <dbReference type="ARBA" id="ARBA00022989"/>
    </source>
</evidence>
<evidence type="ECO:0000256" key="1">
    <source>
        <dbReference type="ARBA" id="ARBA00004651"/>
    </source>
</evidence>
<protein>
    <submittedName>
        <fullName evidence="10">Uncharacterized protein</fullName>
    </submittedName>
</protein>
<feature type="transmembrane region" description="Helical" evidence="9">
    <location>
        <begin position="27"/>
        <end position="48"/>
    </location>
</feature>
<feature type="region of interest" description="Disordered" evidence="8">
    <location>
        <begin position="176"/>
        <end position="195"/>
    </location>
</feature>
<dbReference type="InterPro" id="IPR003445">
    <property type="entry name" value="Cat_transpt"/>
</dbReference>
<dbReference type="PANTHER" id="PTHR32024:SF1">
    <property type="entry name" value="KTR SYSTEM POTASSIUM UPTAKE PROTEIN B"/>
    <property type="match status" value="1"/>
</dbReference>
<feature type="compositionally biased region" description="Low complexity" evidence="8">
    <location>
        <begin position="178"/>
        <end position="195"/>
    </location>
</feature>
<keyword evidence="2" id="KW-0813">Transport</keyword>
<feature type="transmembrane region" description="Helical" evidence="9">
    <location>
        <begin position="60"/>
        <end position="82"/>
    </location>
</feature>
<proteinExistence type="predicted"/>
<keyword evidence="7 9" id="KW-0472">Membrane</keyword>
<feature type="transmembrane region" description="Helical" evidence="9">
    <location>
        <begin position="139"/>
        <end position="159"/>
    </location>
</feature>
<name>A0ABQ6HWU6_9MICO</name>
<evidence type="ECO:0000256" key="8">
    <source>
        <dbReference type="SAM" id="MobiDB-lite"/>
    </source>
</evidence>
<feature type="transmembrane region" description="Helical" evidence="9">
    <location>
        <begin position="88"/>
        <end position="112"/>
    </location>
</feature>
<evidence type="ECO:0000256" key="7">
    <source>
        <dbReference type="ARBA" id="ARBA00023136"/>
    </source>
</evidence>
<reference evidence="11" key="1">
    <citation type="journal article" date="2019" name="Int. J. Syst. Evol. Microbiol.">
        <title>The Global Catalogue of Microorganisms (GCM) 10K type strain sequencing project: providing services to taxonomists for standard genome sequencing and annotation.</title>
        <authorList>
            <consortium name="The Broad Institute Genomics Platform"/>
            <consortium name="The Broad Institute Genome Sequencing Center for Infectious Disease"/>
            <person name="Wu L."/>
            <person name="Ma J."/>
        </authorList>
    </citation>
    <scope>NUCLEOTIDE SEQUENCE [LARGE SCALE GENOMIC DNA]</scope>
    <source>
        <strain evidence="11">NBRC 106348</strain>
    </source>
</reference>
<keyword evidence="4 9" id="KW-0812">Transmembrane</keyword>
<evidence type="ECO:0000256" key="3">
    <source>
        <dbReference type="ARBA" id="ARBA00022475"/>
    </source>
</evidence>
<dbReference type="Pfam" id="PF02386">
    <property type="entry name" value="TrkH"/>
    <property type="match status" value="1"/>
</dbReference>
<evidence type="ECO:0000256" key="9">
    <source>
        <dbReference type="SAM" id="Phobius"/>
    </source>
</evidence>
<keyword evidence="5 9" id="KW-1133">Transmembrane helix</keyword>
<dbReference type="Proteomes" id="UP001157091">
    <property type="component" value="Unassembled WGS sequence"/>
</dbReference>
<comment type="caution">
    <text evidence="10">The sequence shown here is derived from an EMBL/GenBank/DDBJ whole genome shotgun (WGS) entry which is preliminary data.</text>
</comment>
<keyword evidence="11" id="KW-1185">Reference proteome</keyword>
<comment type="subcellular location">
    <subcellularLocation>
        <location evidence="1">Cell membrane</location>
        <topology evidence="1">Multi-pass membrane protein</topology>
    </subcellularLocation>
</comment>
<organism evidence="10 11">
    <name type="scientific">Luteimicrobium album</name>
    <dbReference type="NCBI Taxonomy" id="1054550"/>
    <lineage>
        <taxon>Bacteria</taxon>
        <taxon>Bacillati</taxon>
        <taxon>Actinomycetota</taxon>
        <taxon>Actinomycetes</taxon>
        <taxon>Micrococcales</taxon>
        <taxon>Luteimicrobium</taxon>
    </lineage>
</organism>
<keyword evidence="6" id="KW-0406">Ion transport</keyword>
<dbReference type="PANTHER" id="PTHR32024">
    <property type="entry name" value="TRK SYSTEM POTASSIUM UPTAKE PROTEIN TRKG-RELATED"/>
    <property type="match status" value="1"/>
</dbReference>
<evidence type="ECO:0000256" key="4">
    <source>
        <dbReference type="ARBA" id="ARBA00022692"/>
    </source>
</evidence>
<dbReference type="EMBL" id="BSUK01000001">
    <property type="protein sequence ID" value="GMA22857.1"/>
    <property type="molecule type" value="Genomic_DNA"/>
</dbReference>
<evidence type="ECO:0000256" key="2">
    <source>
        <dbReference type="ARBA" id="ARBA00022448"/>
    </source>
</evidence>
<keyword evidence="3" id="KW-1003">Cell membrane</keyword>
<evidence type="ECO:0000313" key="10">
    <source>
        <dbReference type="EMBL" id="GMA22857.1"/>
    </source>
</evidence>